<dbReference type="InParanoid" id="A0A2T3AXH3"/>
<dbReference type="STRING" id="857342.A0A2T3AXH3"/>
<dbReference type="FunCoup" id="A0A2T3AXH3">
    <property type="interactions" value="170"/>
</dbReference>
<dbReference type="Pfam" id="PF13520">
    <property type="entry name" value="AA_permease_2"/>
    <property type="match status" value="1"/>
</dbReference>
<keyword evidence="2" id="KW-0813">Transport</keyword>
<dbReference type="Gene3D" id="1.20.1740.10">
    <property type="entry name" value="Amino acid/polyamine transporter I"/>
    <property type="match status" value="1"/>
</dbReference>
<feature type="transmembrane region" description="Helical" evidence="6">
    <location>
        <begin position="151"/>
        <end position="172"/>
    </location>
</feature>
<dbReference type="GeneID" id="36570955"/>
<accession>A0A2T3AXH3</accession>
<dbReference type="GO" id="GO:0022857">
    <property type="term" value="F:transmembrane transporter activity"/>
    <property type="evidence" value="ECO:0007669"/>
    <property type="project" value="InterPro"/>
</dbReference>
<dbReference type="AlphaFoldDB" id="A0A2T3AXH3"/>
<dbReference type="EMBL" id="KZ679014">
    <property type="protein sequence ID" value="PSS13349.1"/>
    <property type="molecule type" value="Genomic_DNA"/>
</dbReference>
<evidence type="ECO:0000256" key="5">
    <source>
        <dbReference type="ARBA" id="ARBA00023136"/>
    </source>
</evidence>
<feature type="transmembrane region" description="Helical" evidence="6">
    <location>
        <begin position="369"/>
        <end position="390"/>
    </location>
</feature>
<sequence>MVEVFGIAFSIMGLLPSIASTLSFSIPAGPAGMVWGWFVASMFIFIVGVAMADLGSAMPTSGGLYWWTHYFASPKTRNALSFLVGYSNSLGLIGGLCSIDYGFALMFCSVIVVSRDGNWTPSNGVVYAVFLACVICHGVLASTLSKIMGKLQTVFVAMNLILILATIIALPVGKHINSSPRNDGHYIFAQLENLTTWPTGWSFMLAWLSPIWTIGAFDSCVHISEEASNAAKAVPYGIMMSIGSCWVLGFVILIVIAACINPDLESVLGSSFGQPMAQIYYDAVGKKGTLGLMSLLFIVQFLMGLSILVAASRQTWAFSRDGALPFSTFFRPISKSLGYIPFRCIWGCVLLAAILGLLCLIASAAASALFSLAVAGNNVAWGLPIFCRVVWGQHKFVPGPFYTGDRLSPIIAWVAIIFLIFGIILAMFPDGGPDPTPQTMNYTVVINMAVWGGALAYYFIDARKWFTGPKMTIDVSTMSEEQQETVAAEGLEVVAEGGTAKVVPHKVNEEKIGEKGDSGADSA</sequence>
<feature type="transmembrane region" description="Helical" evidence="6">
    <location>
        <begin position="33"/>
        <end position="52"/>
    </location>
</feature>
<evidence type="ECO:0000313" key="7">
    <source>
        <dbReference type="EMBL" id="PSS13349.1"/>
    </source>
</evidence>
<feature type="transmembrane region" description="Helical" evidence="6">
    <location>
        <begin position="233"/>
        <end position="258"/>
    </location>
</feature>
<organism evidence="7 8">
    <name type="scientific">Amorphotheca resinae ATCC 22711</name>
    <dbReference type="NCBI Taxonomy" id="857342"/>
    <lineage>
        <taxon>Eukaryota</taxon>
        <taxon>Fungi</taxon>
        <taxon>Dikarya</taxon>
        <taxon>Ascomycota</taxon>
        <taxon>Pezizomycotina</taxon>
        <taxon>Leotiomycetes</taxon>
        <taxon>Helotiales</taxon>
        <taxon>Amorphothecaceae</taxon>
        <taxon>Amorphotheca</taxon>
    </lineage>
</organism>
<dbReference type="InterPro" id="IPR002293">
    <property type="entry name" value="AA/rel_permease1"/>
</dbReference>
<evidence type="ECO:0000256" key="2">
    <source>
        <dbReference type="ARBA" id="ARBA00022448"/>
    </source>
</evidence>
<reference evidence="7 8" key="1">
    <citation type="journal article" date="2018" name="New Phytol.">
        <title>Comparative genomics and transcriptomics depict ericoid mycorrhizal fungi as versatile saprotrophs and plant mutualists.</title>
        <authorList>
            <person name="Martino E."/>
            <person name="Morin E."/>
            <person name="Grelet G.A."/>
            <person name="Kuo A."/>
            <person name="Kohler A."/>
            <person name="Daghino S."/>
            <person name="Barry K.W."/>
            <person name="Cichocki N."/>
            <person name="Clum A."/>
            <person name="Dockter R.B."/>
            <person name="Hainaut M."/>
            <person name="Kuo R.C."/>
            <person name="LaButti K."/>
            <person name="Lindahl B.D."/>
            <person name="Lindquist E.A."/>
            <person name="Lipzen A."/>
            <person name="Khouja H.R."/>
            <person name="Magnuson J."/>
            <person name="Murat C."/>
            <person name="Ohm R.A."/>
            <person name="Singer S.W."/>
            <person name="Spatafora J.W."/>
            <person name="Wang M."/>
            <person name="Veneault-Fourrey C."/>
            <person name="Henrissat B."/>
            <person name="Grigoriev I.V."/>
            <person name="Martin F.M."/>
            <person name="Perotto S."/>
        </authorList>
    </citation>
    <scope>NUCLEOTIDE SEQUENCE [LARGE SCALE GENOMIC DNA]</scope>
    <source>
        <strain evidence="7 8">ATCC 22711</strain>
    </source>
</reference>
<keyword evidence="3 6" id="KW-0812">Transmembrane</keyword>
<keyword evidence="5 6" id="KW-0472">Membrane</keyword>
<dbReference type="GO" id="GO:0016020">
    <property type="term" value="C:membrane"/>
    <property type="evidence" value="ECO:0007669"/>
    <property type="project" value="UniProtKB-SubCell"/>
</dbReference>
<evidence type="ECO:0000256" key="3">
    <source>
        <dbReference type="ARBA" id="ARBA00022692"/>
    </source>
</evidence>
<gene>
    <name evidence="7" type="ORF">M430DRAFT_144212</name>
</gene>
<dbReference type="OrthoDB" id="4476201at2759"/>
<feature type="transmembrane region" description="Helical" evidence="6">
    <location>
        <begin position="125"/>
        <end position="144"/>
    </location>
</feature>
<evidence type="ECO:0008006" key="9">
    <source>
        <dbReference type="Google" id="ProtNLM"/>
    </source>
</evidence>
<evidence type="ECO:0000313" key="8">
    <source>
        <dbReference type="Proteomes" id="UP000241818"/>
    </source>
</evidence>
<proteinExistence type="predicted"/>
<keyword evidence="8" id="KW-1185">Reference proteome</keyword>
<comment type="subcellular location">
    <subcellularLocation>
        <location evidence="1">Membrane</location>
        <topology evidence="1">Multi-pass membrane protein</topology>
    </subcellularLocation>
</comment>
<dbReference type="PANTHER" id="PTHR45649:SF6">
    <property type="entry name" value="GABA-SPECIFIC PERMEASE"/>
    <property type="match status" value="1"/>
</dbReference>
<feature type="transmembrane region" description="Helical" evidence="6">
    <location>
        <begin position="290"/>
        <end position="311"/>
    </location>
</feature>
<dbReference type="PIRSF" id="PIRSF006060">
    <property type="entry name" value="AA_transporter"/>
    <property type="match status" value="1"/>
</dbReference>
<name>A0A2T3AXH3_AMORE</name>
<feature type="transmembrane region" description="Helical" evidence="6">
    <location>
        <begin position="90"/>
        <end position="113"/>
    </location>
</feature>
<keyword evidence="4 6" id="KW-1133">Transmembrane helix</keyword>
<dbReference type="RefSeq" id="XP_024719340.1">
    <property type="nucleotide sequence ID" value="XM_024862874.1"/>
</dbReference>
<feature type="transmembrane region" description="Helical" evidence="6">
    <location>
        <begin position="410"/>
        <end position="428"/>
    </location>
</feature>
<dbReference type="PANTHER" id="PTHR45649">
    <property type="entry name" value="AMINO-ACID PERMEASE BAT1"/>
    <property type="match status" value="1"/>
</dbReference>
<evidence type="ECO:0000256" key="6">
    <source>
        <dbReference type="SAM" id="Phobius"/>
    </source>
</evidence>
<feature type="transmembrane region" description="Helical" evidence="6">
    <location>
        <begin position="340"/>
        <end position="363"/>
    </location>
</feature>
<dbReference type="Proteomes" id="UP000241818">
    <property type="component" value="Unassembled WGS sequence"/>
</dbReference>
<evidence type="ECO:0000256" key="4">
    <source>
        <dbReference type="ARBA" id="ARBA00022989"/>
    </source>
</evidence>
<protein>
    <recommendedName>
        <fullName evidence="9">Amino acid permease/ SLC12A domain-containing protein</fullName>
    </recommendedName>
</protein>
<feature type="transmembrane region" description="Helical" evidence="6">
    <location>
        <begin position="440"/>
        <end position="460"/>
    </location>
</feature>
<evidence type="ECO:0000256" key="1">
    <source>
        <dbReference type="ARBA" id="ARBA00004141"/>
    </source>
</evidence>